<dbReference type="NCBIfam" id="TIGR02433">
    <property type="entry name" value="lysidine_TilS_C"/>
    <property type="match status" value="1"/>
</dbReference>
<dbReference type="HAMAP" id="MF_01161">
    <property type="entry name" value="tRNA_Ile_lys_synt"/>
    <property type="match status" value="1"/>
</dbReference>
<keyword evidence="2 8" id="KW-0963">Cytoplasm</keyword>
<evidence type="ECO:0000259" key="9">
    <source>
        <dbReference type="Pfam" id="PF01171"/>
    </source>
</evidence>
<organism evidence="10 11">
    <name type="scientific">Streptococcus canis</name>
    <dbReference type="NCBI Taxonomy" id="1329"/>
    <lineage>
        <taxon>Bacteria</taxon>
        <taxon>Bacillati</taxon>
        <taxon>Bacillota</taxon>
        <taxon>Bacilli</taxon>
        <taxon>Lactobacillales</taxon>
        <taxon>Streptococcaceae</taxon>
        <taxon>Streptococcus</taxon>
    </lineage>
</organism>
<evidence type="ECO:0000256" key="2">
    <source>
        <dbReference type="ARBA" id="ARBA00022490"/>
    </source>
</evidence>
<comment type="subcellular location">
    <subcellularLocation>
        <location evidence="1 8">Cytoplasm</location>
    </subcellularLocation>
</comment>
<dbReference type="SUPFAM" id="SSF52402">
    <property type="entry name" value="Adenine nucleotide alpha hydrolases-like"/>
    <property type="match status" value="1"/>
</dbReference>
<evidence type="ECO:0000256" key="4">
    <source>
        <dbReference type="ARBA" id="ARBA00022694"/>
    </source>
</evidence>
<evidence type="ECO:0000256" key="8">
    <source>
        <dbReference type="HAMAP-Rule" id="MF_01161"/>
    </source>
</evidence>
<evidence type="ECO:0000313" key="10">
    <source>
        <dbReference type="EMBL" id="VDC43841.1"/>
    </source>
</evidence>
<dbReference type="CDD" id="cd01992">
    <property type="entry name" value="TilS_N"/>
    <property type="match status" value="1"/>
</dbReference>
<dbReference type="GO" id="GO:0005737">
    <property type="term" value="C:cytoplasm"/>
    <property type="evidence" value="ECO:0007669"/>
    <property type="project" value="UniProtKB-SubCell"/>
</dbReference>
<dbReference type="PANTHER" id="PTHR43033:SF1">
    <property type="entry name" value="TRNA(ILE)-LYSIDINE SYNTHASE-RELATED"/>
    <property type="match status" value="1"/>
</dbReference>
<keyword evidence="6 8" id="KW-0067">ATP-binding</keyword>
<feature type="domain" description="tRNA(Ile)-lysidine/2-thiocytidine synthase N-terminal" evidence="9">
    <location>
        <begin position="23"/>
        <end position="192"/>
    </location>
</feature>
<accession>A0A3P5XTK5</accession>
<dbReference type="GO" id="GO:0005524">
    <property type="term" value="F:ATP binding"/>
    <property type="evidence" value="ECO:0007669"/>
    <property type="project" value="UniProtKB-UniRule"/>
</dbReference>
<comment type="similarity">
    <text evidence="8">Belongs to the tRNA(Ile)-lysidine synthase family.</text>
</comment>
<dbReference type="PANTHER" id="PTHR43033">
    <property type="entry name" value="TRNA(ILE)-LYSIDINE SYNTHASE-RELATED"/>
    <property type="match status" value="1"/>
</dbReference>
<dbReference type="EC" id="6.3.4.19" evidence="8"/>
<reference evidence="10 11" key="1">
    <citation type="submission" date="2018-10" db="EMBL/GenBank/DDBJ databases">
        <authorList>
            <consortium name="Molecular Microbiology and Infection Unit (UMMI)"/>
            <person name="Machado M."/>
        </authorList>
    </citation>
    <scope>NUCLEOTIDE SEQUENCE [LARGE SCALE GENOMIC DNA]</scope>
    <source>
        <strain evidence="10">FMV2238.02</strain>
    </source>
</reference>
<evidence type="ECO:0000256" key="7">
    <source>
        <dbReference type="ARBA" id="ARBA00048539"/>
    </source>
</evidence>
<gene>
    <name evidence="8 10" type="primary">tilS</name>
    <name evidence="10" type="ORF">FMV2238Y02_23250</name>
</gene>
<comment type="function">
    <text evidence="8">Ligates lysine onto the cytidine present at position 34 of the AUA codon-specific tRNA(Ile) that contains the anticodon CAU, in an ATP-dependent manner. Cytidine is converted to lysidine, thus changing the amino acid specificity of the tRNA from methionine to isoleucine.</text>
</comment>
<comment type="domain">
    <text evidence="8">The N-terminal region contains the highly conserved SGGXDS motif, predicted to be a P-loop motif involved in ATP binding.</text>
</comment>
<dbReference type="InterPro" id="IPR014729">
    <property type="entry name" value="Rossmann-like_a/b/a_fold"/>
</dbReference>
<name>A0A3P5XTK5_STRCB</name>
<proteinExistence type="inferred from homology"/>
<sequence length="428" mass="50821">MMTYQEIYNEIQKQAYFDRHHRVLIAVSGGVDSMNLLHFLHLYQEDFQIRIGIAHVNHKQRSESDMEETYLRAWAQDHNIPIYISYFEGKFSEKAARDWRYKFFQKIMKREGYSALVTAHHLDDQAETIMMRLIRGSRLRHLSGIKSVQPFGTGQLIRPFLSFSKTDLPKIFHFEDASNEKTDFLRNRIRKNYLPLLNQENPQFIQGLNQLAFENNLLFQAFTALTSKITVTNLVEFHNQPISVQYFLLQNYLENFPDLHVKKSQFKQLLHLIQTAKQGHYPLKNDYYLLLDQLSFKIDKILPTTEFIEVEKVLKYNNVLQYRDYRFRFTEEDSQPPNQVGIPLYHLSPITLRKRQKGDRISFGHFSKKLRRLFIDGKFSIVDRQKAIIGEQEGKIIFVLIGDKTYLRKACKHDIMLAKLYIDKLEKR</sequence>
<dbReference type="AlphaFoldDB" id="A0A3P5XTK5"/>
<dbReference type="InterPro" id="IPR012795">
    <property type="entry name" value="tRNA_Ile_lys_synt_N"/>
</dbReference>
<evidence type="ECO:0000313" key="11">
    <source>
        <dbReference type="Proteomes" id="UP000280759"/>
    </source>
</evidence>
<evidence type="ECO:0000256" key="1">
    <source>
        <dbReference type="ARBA" id="ARBA00004496"/>
    </source>
</evidence>
<keyword evidence="3 8" id="KW-0436">Ligase</keyword>
<dbReference type="Gene3D" id="3.40.50.620">
    <property type="entry name" value="HUPs"/>
    <property type="match status" value="1"/>
</dbReference>
<evidence type="ECO:0000256" key="5">
    <source>
        <dbReference type="ARBA" id="ARBA00022741"/>
    </source>
</evidence>
<dbReference type="GO" id="GO:0032267">
    <property type="term" value="F:tRNA(Ile)-lysidine synthase activity"/>
    <property type="evidence" value="ECO:0007669"/>
    <property type="project" value="UniProtKB-EC"/>
</dbReference>
<dbReference type="InterPro" id="IPR012796">
    <property type="entry name" value="Lysidine-tRNA-synth_C"/>
</dbReference>
<dbReference type="EMBL" id="UXEP01000066">
    <property type="protein sequence ID" value="VDC43841.1"/>
    <property type="molecule type" value="Genomic_DNA"/>
</dbReference>
<dbReference type="NCBIfam" id="TIGR02432">
    <property type="entry name" value="lysidine_TilS_N"/>
    <property type="match status" value="1"/>
</dbReference>
<dbReference type="InterPro" id="IPR012094">
    <property type="entry name" value="tRNA_Ile_lys_synt"/>
</dbReference>
<dbReference type="Pfam" id="PF01171">
    <property type="entry name" value="ATP_bind_3"/>
    <property type="match status" value="1"/>
</dbReference>
<dbReference type="GO" id="GO:0006400">
    <property type="term" value="P:tRNA modification"/>
    <property type="evidence" value="ECO:0007669"/>
    <property type="project" value="UniProtKB-UniRule"/>
</dbReference>
<dbReference type="InterPro" id="IPR011063">
    <property type="entry name" value="TilS/TtcA_N"/>
</dbReference>
<feature type="binding site" evidence="8">
    <location>
        <begin position="28"/>
        <end position="33"/>
    </location>
    <ligand>
        <name>ATP</name>
        <dbReference type="ChEBI" id="CHEBI:30616"/>
    </ligand>
</feature>
<dbReference type="RefSeq" id="WP_125075000.1">
    <property type="nucleotide sequence ID" value="NZ_CP053792.1"/>
</dbReference>
<dbReference type="Proteomes" id="UP000280759">
    <property type="component" value="Unassembled WGS sequence"/>
</dbReference>
<keyword evidence="11" id="KW-1185">Reference proteome</keyword>
<protein>
    <recommendedName>
        <fullName evidence="8">tRNA(Ile)-lysidine synthase</fullName>
        <ecNumber evidence="8">6.3.4.19</ecNumber>
    </recommendedName>
    <alternativeName>
        <fullName evidence="8">tRNA(Ile)-2-lysyl-cytidine synthase</fullName>
    </alternativeName>
    <alternativeName>
        <fullName evidence="8">tRNA(Ile)-lysidine synthetase</fullName>
    </alternativeName>
</protein>
<evidence type="ECO:0000256" key="3">
    <source>
        <dbReference type="ARBA" id="ARBA00022598"/>
    </source>
</evidence>
<keyword evidence="5 8" id="KW-0547">Nucleotide-binding</keyword>
<comment type="catalytic activity">
    <reaction evidence="7 8">
        <text>cytidine(34) in tRNA(Ile2) + L-lysine + ATP = lysidine(34) in tRNA(Ile2) + AMP + diphosphate + H(+)</text>
        <dbReference type="Rhea" id="RHEA:43744"/>
        <dbReference type="Rhea" id="RHEA-COMP:10625"/>
        <dbReference type="Rhea" id="RHEA-COMP:10670"/>
        <dbReference type="ChEBI" id="CHEBI:15378"/>
        <dbReference type="ChEBI" id="CHEBI:30616"/>
        <dbReference type="ChEBI" id="CHEBI:32551"/>
        <dbReference type="ChEBI" id="CHEBI:33019"/>
        <dbReference type="ChEBI" id="CHEBI:82748"/>
        <dbReference type="ChEBI" id="CHEBI:83665"/>
        <dbReference type="ChEBI" id="CHEBI:456215"/>
        <dbReference type="EC" id="6.3.4.19"/>
    </reaction>
</comment>
<evidence type="ECO:0000256" key="6">
    <source>
        <dbReference type="ARBA" id="ARBA00022840"/>
    </source>
</evidence>
<keyword evidence="4 8" id="KW-0819">tRNA processing</keyword>